<dbReference type="EMBL" id="BDIP01004534">
    <property type="protein sequence ID" value="GIQ88936.1"/>
    <property type="molecule type" value="Genomic_DNA"/>
</dbReference>
<feature type="region of interest" description="Disordered" evidence="1">
    <location>
        <begin position="127"/>
        <end position="164"/>
    </location>
</feature>
<comment type="caution">
    <text evidence="2">The sequence shown here is derived from an EMBL/GenBank/DDBJ whole genome shotgun (WGS) entry which is preliminary data.</text>
</comment>
<dbReference type="AlphaFoldDB" id="A0A9K3D4Y4"/>
<evidence type="ECO:0000313" key="3">
    <source>
        <dbReference type="Proteomes" id="UP000265618"/>
    </source>
</evidence>
<evidence type="ECO:0000256" key="1">
    <source>
        <dbReference type="SAM" id="MobiDB-lite"/>
    </source>
</evidence>
<name>A0A9K3D4Y4_9EUKA</name>
<reference evidence="2 3" key="1">
    <citation type="journal article" date="2018" name="PLoS ONE">
        <title>The draft genome of Kipferlia bialata reveals reductive genome evolution in fornicate parasites.</title>
        <authorList>
            <person name="Tanifuji G."/>
            <person name="Takabayashi S."/>
            <person name="Kume K."/>
            <person name="Takagi M."/>
            <person name="Nakayama T."/>
            <person name="Kamikawa R."/>
            <person name="Inagaki Y."/>
            <person name="Hashimoto T."/>
        </authorList>
    </citation>
    <scope>NUCLEOTIDE SEQUENCE [LARGE SCALE GENOMIC DNA]</scope>
    <source>
        <strain evidence="2">NY0173</strain>
    </source>
</reference>
<protein>
    <submittedName>
        <fullName evidence="2">Uncharacterized protein</fullName>
    </submittedName>
</protein>
<evidence type="ECO:0000313" key="2">
    <source>
        <dbReference type="EMBL" id="GIQ88936.1"/>
    </source>
</evidence>
<organism evidence="2 3">
    <name type="scientific">Kipferlia bialata</name>
    <dbReference type="NCBI Taxonomy" id="797122"/>
    <lineage>
        <taxon>Eukaryota</taxon>
        <taxon>Metamonada</taxon>
        <taxon>Carpediemonas-like organisms</taxon>
        <taxon>Kipferlia</taxon>
    </lineage>
</organism>
<accession>A0A9K3D4Y4</accession>
<feature type="region of interest" description="Disordered" evidence="1">
    <location>
        <begin position="50"/>
        <end position="74"/>
    </location>
</feature>
<proteinExistence type="predicted"/>
<sequence length="228" mass="24830">MDMYDSDDEASDLNPFHVPLMQRPHSVGSIIPPSAMQNLILTLRMTSSPSHATMFPRPETPVPRACSPLSSDEDECGPSIISPMSECYSDLRPVWSAVPSGRVPGRGRSRETILRGHRHNQQFEVLGGGSAPVTPREGAVGRASVDMDSVSSRPPSGLGDYATEDHRTPVTVVNIGMMPPEGDTPILSARAPFRPRQARNVRRPSAIGQIKLSPGQRLPSKQYGRDMR</sequence>
<gene>
    <name evidence="2" type="ORF">KIPB_011292</name>
</gene>
<dbReference type="Proteomes" id="UP000265618">
    <property type="component" value="Unassembled WGS sequence"/>
</dbReference>
<feature type="region of interest" description="Disordered" evidence="1">
    <location>
        <begin position="193"/>
        <end position="228"/>
    </location>
</feature>
<keyword evidence="3" id="KW-1185">Reference proteome</keyword>